<feature type="transmembrane region" description="Helical" evidence="9">
    <location>
        <begin position="131"/>
        <end position="148"/>
    </location>
</feature>
<gene>
    <name evidence="10" type="ORF">HGB41_00635</name>
</gene>
<dbReference type="GO" id="GO:0005886">
    <property type="term" value="C:plasma membrane"/>
    <property type="evidence" value="ECO:0007669"/>
    <property type="project" value="UniProtKB-SubCell"/>
</dbReference>
<evidence type="ECO:0000256" key="8">
    <source>
        <dbReference type="PIRNR" id="PIRNR005353"/>
    </source>
</evidence>
<sequence length="430" mass="44548">MLDKFFKLTQSGTDVRTELLAGLTTFLTMVYIIFVNPSILGDAGMPREAVFVATCLVAALGTAVMGLYANYPIAMAPGMGLNAYFAYAVVLGMGIAWQAALGAVFISGCLFILVSVLGLRGMIVNGIPRSMRVAITVGLGMFLALIALKNAGIVVASPATLVKAGDLHQPPAIMAVIGFFAIVALDRLRVKGAILIGIVLVTVLSFFFGGNTYKGIFSAPPSIDPTLLQLDIPGALAAGILNVVLVFFLVELFDATGTLMGVARRAGLLVEGKMDRLNKALLADSGAIVAGSLLGTSSTTAYLESASGVQAGGRTGLTAVTVAVLFLACLFIAPLAGVVPAYATAPALLFVACLMLGDLGDVDWSDSTESIPAAVTALTMPFTFSIAEGIAFGFITYAVLKLLTGRAREVAPVVWVIAALFTFKIVYIGT</sequence>
<comment type="subcellular location">
    <subcellularLocation>
        <location evidence="1 8">Cell membrane</location>
        <topology evidence="1 8">Multi-pass membrane protein</topology>
    </subcellularLocation>
</comment>
<evidence type="ECO:0000256" key="7">
    <source>
        <dbReference type="ARBA" id="ARBA00023136"/>
    </source>
</evidence>
<accession>A0A7Y2JV21</accession>
<keyword evidence="6 8" id="KW-1133">Transmembrane helix</keyword>
<dbReference type="Proteomes" id="UP000533905">
    <property type="component" value="Unassembled WGS sequence"/>
</dbReference>
<evidence type="ECO:0000256" key="1">
    <source>
        <dbReference type="ARBA" id="ARBA00004651"/>
    </source>
</evidence>
<comment type="similarity">
    <text evidence="2 8">Belongs to the nucleobase:cation symporter-2 (NCS2) (TC 2.A.40) family. Azg-like subfamily.</text>
</comment>
<dbReference type="AlphaFoldDB" id="A0A7Y2JV21"/>
<dbReference type="PANTHER" id="PTHR43337:SF1">
    <property type="entry name" value="XANTHINE_URACIL PERMEASE C887.17-RELATED"/>
    <property type="match status" value="1"/>
</dbReference>
<keyword evidence="7 8" id="KW-0472">Membrane</keyword>
<evidence type="ECO:0000256" key="3">
    <source>
        <dbReference type="ARBA" id="ARBA00022448"/>
    </source>
</evidence>
<feature type="transmembrane region" description="Helical" evidence="9">
    <location>
        <begin position="412"/>
        <end position="429"/>
    </location>
</feature>
<dbReference type="Pfam" id="PF00860">
    <property type="entry name" value="Xan_ur_permease"/>
    <property type="match status" value="1"/>
</dbReference>
<keyword evidence="5 8" id="KW-0812">Transmembrane</keyword>
<keyword evidence="3 8" id="KW-0813">Transport</keyword>
<evidence type="ECO:0000313" key="11">
    <source>
        <dbReference type="Proteomes" id="UP000533905"/>
    </source>
</evidence>
<feature type="transmembrane region" description="Helical" evidence="9">
    <location>
        <begin position="168"/>
        <end position="185"/>
    </location>
</feature>
<proteinExistence type="inferred from homology"/>
<dbReference type="InterPro" id="IPR045018">
    <property type="entry name" value="Azg-like"/>
</dbReference>
<feature type="transmembrane region" description="Helical" evidence="9">
    <location>
        <begin position="89"/>
        <end position="119"/>
    </location>
</feature>
<evidence type="ECO:0000256" key="4">
    <source>
        <dbReference type="ARBA" id="ARBA00022475"/>
    </source>
</evidence>
<feature type="transmembrane region" description="Helical" evidence="9">
    <location>
        <begin position="49"/>
        <end position="69"/>
    </location>
</feature>
<evidence type="ECO:0000256" key="5">
    <source>
        <dbReference type="ARBA" id="ARBA00022692"/>
    </source>
</evidence>
<evidence type="ECO:0000256" key="2">
    <source>
        <dbReference type="ARBA" id="ARBA00005697"/>
    </source>
</evidence>
<dbReference type="PIRSF" id="PIRSF005353">
    <property type="entry name" value="PbuG"/>
    <property type="match status" value="1"/>
</dbReference>
<dbReference type="EMBL" id="JABAIV010000001">
    <property type="protein sequence ID" value="NNG21511.1"/>
    <property type="molecule type" value="Genomic_DNA"/>
</dbReference>
<reference evidence="10 11" key="1">
    <citation type="submission" date="2020-04" db="EMBL/GenBank/DDBJ databases">
        <title>Massilia sp. nov., a cold adapted bacteria isolated from Arctic soil.</title>
        <authorList>
            <person name="Son J."/>
            <person name="Ka J.-O."/>
        </authorList>
    </citation>
    <scope>NUCLEOTIDE SEQUENCE [LARGE SCALE GENOMIC DNA]</scope>
    <source>
        <strain evidence="10 11">ML15P13</strain>
    </source>
</reference>
<dbReference type="GO" id="GO:0015207">
    <property type="term" value="F:adenine transmembrane transporter activity"/>
    <property type="evidence" value="ECO:0007669"/>
    <property type="project" value="TreeGrafter"/>
</dbReference>
<feature type="transmembrane region" description="Helical" evidence="9">
    <location>
        <begin position="377"/>
        <end position="400"/>
    </location>
</feature>
<feature type="transmembrane region" description="Helical" evidence="9">
    <location>
        <begin position="339"/>
        <end position="357"/>
    </location>
</feature>
<feature type="transmembrane region" description="Helical" evidence="9">
    <location>
        <begin position="281"/>
        <end position="303"/>
    </location>
</feature>
<keyword evidence="4 8" id="KW-1003">Cell membrane</keyword>
<comment type="caution">
    <text evidence="10">The sequence shown here is derived from an EMBL/GenBank/DDBJ whole genome shotgun (WGS) entry which is preliminary data.</text>
</comment>
<feature type="transmembrane region" description="Helical" evidence="9">
    <location>
        <begin position="230"/>
        <end position="250"/>
    </location>
</feature>
<name>A0A7Y2JV21_9BURK</name>
<dbReference type="InterPro" id="IPR026033">
    <property type="entry name" value="Azg-like_bact_archaea"/>
</dbReference>
<evidence type="ECO:0000256" key="6">
    <source>
        <dbReference type="ARBA" id="ARBA00022989"/>
    </source>
</evidence>
<protein>
    <submittedName>
        <fullName evidence="10">NCS2 family permease</fullName>
    </submittedName>
</protein>
<dbReference type="RefSeq" id="WP_171080025.1">
    <property type="nucleotide sequence ID" value="NZ_JABAIV010000001.1"/>
</dbReference>
<feature type="transmembrane region" description="Helical" evidence="9">
    <location>
        <begin position="20"/>
        <end position="37"/>
    </location>
</feature>
<dbReference type="InterPro" id="IPR006043">
    <property type="entry name" value="NCS2"/>
</dbReference>
<feature type="transmembrane region" description="Helical" evidence="9">
    <location>
        <begin position="315"/>
        <end position="332"/>
    </location>
</feature>
<feature type="transmembrane region" description="Helical" evidence="9">
    <location>
        <begin position="192"/>
        <end position="210"/>
    </location>
</feature>
<evidence type="ECO:0000256" key="9">
    <source>
        <dbReference type="SAM" id="Phobius"/>
    </source>
</evidence>
<keyword evidence="11" id="KW-1185">Reference proteome</keyword>
<dbReference type="PANTHER" id="PTHR43337">
    <property type="entry name" value="XANTHINE/URACIL PERMEASE C887.17-RELATED"/>
    <property type="match status" value="1"/>
</dbReference>
<evidence type="ECO:0000313" key="10">
    <source>
        <dbReference type="EMBL" id="NNG21511.1"/>
    </source>
</evidence>
<organism evidence="10 11">
    <name type="scientific">Telluria aromaticivorans</name>
    <dbReference type="NCBI Taxonomy" id="2725995"/>
    <lineage>
        <taxon>Bacteria</taxon>
        <taxon>Pseudomonadati</taxon>
        <taxon>Pseudomonadota</taxon>
        <taxon>Betaproteobacteria</taxon>
        <taxon>Burkholderiales</taxon>
        <taxon>Oxalobacteraceae</taxon>
        <taxon>Telluria group</taxon>
        <taxon>Telluria</taxon>
    </lineage>
</organism>